<protein>
    <submittedName>
        <fullName evidence="1">Uncharacterized protein</fullName>
    </submittedName>
</protein>
<dbReference type="Proteomes" id="UP000232883">
    <property type="component" value="Chromosome"/>
</dbReference>
<dbReference type="AlphaFoldDB" id="A0A2K8Z7T1"/>
<dbReference type="RefSeq" id="WP_100992455.1">
    <property type="nucleotide sequence ID" value="NZ_CP025096.1"/>
</dbReference>
<proteinExistence type="predicted"/>
<organism evidence="1 2">
    <name type="scientific">Spirosoma pollinicola</name>
    <dbReference type="NCBI Taxonomy" id="2057025"/>
    <lineage>
        <taxon>Bacteria</taxon>
        <taxon>Pseudomonadati</taxon>
        <taxon>Bacteroidota</taxon>
        <taxon>Cytophagia</taxon>
        <taxon>Cytophagales</taxon>
        <taxon>Cytophagaceae</taxon>
        <taxon>Spirosoma</taxon>
    </lineage>
</organism>
<keyword evidence="2" id="KW-1185">Reference proteome</keyword>
<sequence>MTTQPVTRQYHSDTQLIRKNLDQKRSSILVVERGNPEPILTLEGYVNESNSGPSSLNRNRVRCSTFGHEEQVREYDIDDIQIYRSE</sequence>
<accession>A0A2K8Z7T1</accession>
<evidence type="ECO:0000313" key="1">
    <source>
        <dbReference type="EMBL" id="AUD05904.1"/>
    </source>
</evidence>
<reference evidence="1 2" key="1">
    <citation type="submission" date="2017-11" db="EMBL/GenBank/DDBJ databases">
        <title>Taxonomic description and genome sequences of Spirosoma HA7 sp. nov., isolated from pollen microhabitat of Corylus avellana.</title>
        <authorList>
            <person name="Ambika Manirajan B."/>
            <person name="Suarez C."/>
            <person name="Ratering S."/>
            <person name="Geissler-Plaum R."/>
            <person name="Cardinale M."/>
            <person name="Sylvia S."/>
        </authorList>
    </citation>
    <scope>NUCLEOTIDE SEQUENCE [LARGE SCALE GENOMIC DNA]</scope>
    <source>
        <strain evidence="1 2">HA7</strain>
    </source>
</reference>
<gene>
    <name evidence="1" type="ORF">CWM47_31110</name>
</gene>
<name>A0A2K8Z7T1_9BACT</name>
<evidence type="ECO:0000313" key="2">
    <source>
        <dbReference type="Proteomes" id="UP000232883"/>
    </source>
</evidence>
<dbReference type="KEGG" id="spir:CWM47_31110"/>
<dbReference type="EMBL" id="CP025096">
    <property type="protein sequence ID" value="AUD05904.1"/>
    <property type="molecule type" value="Genomic_DNA"/>
</dbReference>